<dbReference type="CDD" id="cd03224">
    <property type="entry name" value="ABC_TM1139_LivF_branched"/>
    <property type="match status" value="1"/>
</dbReference>
<evidence type="ECO:0000256" key="5">
    <source>
        <dbReference type="ARBA" id="ARBA00022970"/>
    </source>
</evidence>
<dbReference type="InterPro" id="IPR052156">
    <property type="entry name" value="BCAA_Transport_ATP-bd_LivF"/>
</dbReference>
<organism evidence="7 8">
    <name type="scientific">Marinobacterium mangrovicola</name>
    <dbReference type="NCBI Taxonomy" id="1476959"/>
    <lineage>
        <taxon>Bacteria</taxon>
        <taxon>Pseudomonadati</taxon>
        <taxon>Pseudomonadota</taxon>
        <taxon>Gammaproteobacteria</taxon>
        <taxon>Oceanospirillales</taxon>
        <taxon>Oceanospirillaceae</taxon>
        <taxon>Marinobacterium</taxon>
    </lineage>
</organism>
<evidence type="ECO:0000256" key="4">
    <source>
        <dbReference type="ARBA" id="ARBA00022840"/>
    </source>
</evidence>
<comment type="caution">
    <text evidence="7">The sequence shown here is derived from an EMBL/GenBank/DDBJ whole genome shotgun (WGS) entry which is preliminary data.</text>
</comment>
<keyword evidence="3" id="KW-0547">Nucleotide-binding</keyword>
<evidence type="ECO:0000313" key="8">
    <source>
        <dbReference type="Proteomes" id="UP000294546"/>
    </source>
</evidence>
<feature type="domain" description="ABC transporter" evidence="6">
    <location>
        <begin position="2"/>
        <end position="235"/>
    </location>
</feature>
<dbReference type="InterPro" id="IPR003593">
    <property type="entry name" value="AAA+_ATPase"/>
</dbReference>
<dbReference type="SUPFAM" id="SSF52540">
    <property type="entry name" value="P-loop containing nucleoside triphosphate hydrolases"/>
    <property type="match status" value="1"/>
</dbReference>
<dbReference type="RefSeq" id="WP_132290755.1">
    <property type="nucleotide sequence ID" value="NZ_SMFU01000008.1"/>
</dbReference>
<dbReference type="AlphaFoldDB" id="A0A4R1GLH9"/>
<keyword evidence="8" id="KW-1185">Reference proteome</keyword>
<keyword evidence="2" id="KW-0813">Transport</keyword>
<dbReference type="PROSITE" id="PS00211">
    <property type="entry name" value="ABC_TRANSPORTER_1"/>
    <property type="match status" value="1"/>
</dbReference>
<proteinExistence type="inferred from homology"/>
<comment type="similarity">
    <text evidence="1">Belongs to the ABC transporter superfamily.</text>
</comment>
<dbReference type="Proteomes" id="UP000294546">
    <property type="component" value="Unassembled WGS sequence"/>
</dbReference>
<dbReference type="SMART" id="SM00382">
    <property type="entry name" value="AAA"/>
    <property type="match status" value="1"/>
</dbReference>
<evidence type="ECO:0000256" key="2">
    <source>
        <dbReference type="ARBA" id="ARBA00022448"/>
    </source>
</evidence>
<keyword evidence="5" id="KW-0029">Amino-acid transport</keyword>
<dbReference type="PANTHER" id="PTHR43820:SF2">
    <property type="entry name" value="ABC TRANSPORTER ATP-BINDING PROTEIN"/>
    <property type="match status" value="1"/>
</dbReference>
<dbReference type="GO" id="GO:0016887">
    <property type="term" value="F:ATP hydrolysis activity"/>
    <property type="evidence" value="ECO:0007669"/>
    <property type="project" value="InterPro"/>
</dbReference>
<dbReference type="GO" id="GO:0005524">
    <property type="term" value="F:ATP binding"/>
    <property type="evidence" value="ECO:0007669"/>
    <property type="project" value="UniProtKB-KW"/>
</dbReference>
<dbReference type="PROSITE" id="PS50893">
    <property type="entry name" value="ABC_TRANSPORTER_2"/>
    <property type="match status" value="1"/>
</dbReference>
<accession>A0A4R1GLH9</accession>
<keyword evidence="4 7" id="KW-0067">ATP-binding</keyword>
<dbReference type="PANTHER" id="PTHR43820">
    <property type="entry name" value="HIGH-AFFINITY BRANCHED-CHAIN AMINO ACID TRANSPORT ATP-BINDING PROTEIN LIVF"/>
    <property type="match status" value="1"/>
</dbReference>
<evidence type="ECO:0000256" key="1">
    <source>
        <dbReference type="ARBA" id="ARBA00005417"/>
    </source>
</evidence>
<dbReference type="Gene3D" id="3.40.50.300">
    <property type="entry name" value="P-loop containing nucleotide triphosphate hydrolases"/>
    <property type="match status" value="1"/>
</dbReference>
<name>A0A4R1GLH9_9GAMM</name>
<dbReference type="InterPro" id="IPR027417">
    <property type="entry name" value="P-loop_NTPase"/>
</dbReference>
<dbReference type="EMBL" id="SMFU01000008">
    <property type="protein sequence ID" value="TCK06969.1"/>
    <property type="molecule type" value="Genomic_DNA"/>
</dbReference>
<dbReference type="Pfam" id="PF00005">
    <property type="entry name" value="ABC_tran"/>
    <property type="match status" value="1"/>
</dbReference>
<protein>
    <submittedName>
        <fullName evidence="7">Amino acid/amide ABC transporter ATP-binding protein 2 (HAAT family)</fullName>
    </submittedName>
</protein>
<evidence type="ECO:0000259" key="6">
    <source>
        <dbReference type="PROSITE" id="PS50893"/>
    </source>
</evidence>
<gene>
    <name evidence="7" type="ORF">CLV83_1819</name>
</gene>
<evidence type="ECO:0000256" key="3">
    <source>
        <dbReference type="ARBA" id="ARBA00022741"/>
    </source>
</evidence>
<dbReference type="GO" id="GO:0015807">
    <property type="term" value="P:L-amino acid transport"/>
    <property type="evidence" value="ECO:0007669"/>
    <property type="project" value="TreeGrafter"/>
</dbReference>
<evidence type="ECO:0000313" key="7">
    <source>
        <dbReference type="EMBL" id="TCK06969.1"/>
    </source>
</evidence>
<dbReference type="OrthoDB" id="9780942at2"/>
<sequence>MLDINELQSGYGETQVLFDVSLQVKPGRVHAILGRNGAGKSTTLKTVMGLLKAKSGAVEFDGEQISGRQPFKVADMGIAYVPETRDIFPSLTVLENLELTQRRFQHRGGDNGWTLEKIYEAFPRLKERAGNYGDELSGGEQQMLTIARALLMNPKLLILDEPTEGLAPIIVKQIHKQLSVLKQQGLTILLVEQNFGFATSLADDVSIIGKGQVVWRGSANEIREDKATQHQWLGV</sequence>
<dbReference type="InterPro" id="IPR017871">
    <property type="entry name" value="ABC_transporter-like_CS"/>
</dbReference>
<dbReference type="InterPro" id="IPR003439">
    <property type="entry name" value="ABC_transporter-like_ATP-bd"/>
</dbReference>
<reference evidence="7 8" key="1">
    <citation type="submission" date="2019-03" db="EMBL/GenBank/DDBJ databases">
        <title>Genomic Encyclopedia of Archaeal and Bacterial Type Strains, Phase II (KMG-II): from individual species to whole genera.</title>
        <authorList>
            <person name="Goeker M."/>
        </authorList>
    </citation>
    <scope>NUCLEOTIDE SEQUENCE [LARGE SCALE GENOMIC DNA]</scope>
    <source>
        <strain evidence="7 8">DSM 27697</strain>
    </source>
</reference>
<dbReference type="GO" id="GO:0015658">
    <property type="term" value="F:branched-chain amino acid transmembrane transporter activity"/>
    <property type="evidence" value="ECO:0007669"/>
    <property type="project" value="TreeGrafter"/>
</dbReference>